<feature type="domain" description="ATPase AAA-type core" evidence="1">
    <location>
        <begin position="4"/>
        <end position="270"/>
    </location>
</feature>
<name>A0A2T2WT94_SULTH</name>
<dbReference type="EMBL" id="PXYX01000030">
    <property type="protein sequence ID" value="PSR25422.1"/>
    <property type="molecule type" value="Genomic_DNA"/>
</dbReference>
<proteinExistence type="predicted"/>
<comment type="caution">
    <text evidence="2">The sequence shown here is derived from an EMBL/GenBank/DDBJ whole genome shotgun (WGS) entry which is preliminary data.</text>
</comment>
<dbReference type="InterPro" id="IPR027417">
    <property type="entry name" value="P-loop_NTPase"/>
</dbReference>
<dbReference type="AlphaFoldDB" id="A0A2T2WT94"/>
<organism evidence="2 3">
    <name type="scientific">Sulfobacillus thermosulfidooxidans</name>
    <dbReference type="NCBI Taxonomy" id="28034"/>
    <lineage>
        <taxon>Bacteria</taxon>
        <taxon>Bacillati</taxon>
        <taxon>Bacillota</taxon>
        <taxon>Clostridia</taxon>
        <taxon>Eubacteriales</taxon>
        <taxon>Clostridiales Family XVII. Incertae Sedis</taxon>
        <taxon>Sulfobacillus</taxon>
    </lineage>
</organism>
<gene>
    <name evidence="2" type="ORF">C7B47_12260</name>
</gene>
<dbReference type="GO" id="GO:0005524">
    <property type="term" value="F:ATP binding"/>
    <property type="evidence" value="ECO:0007669"/>
    <property type="project" value="InterPro"/>
</dbReference>
<dbReference type="PANTHER" id="PTHR43581">
    <property type="entry name" value="ATP/GTP PHOSPHATASE"/>
    <property type="match status" value="1"/>
</dbReference>
<dbReference type="Gene3D" id="3.40.50.300">
    <property type="entry name" value="P-loop containing nucleotide triphosphate hydrolases"/>
    <property type="match status" value="1"/>
</dbReference>
<dbReference type="GO" id="GO:0016887">
    <property type="term" value="F:ATP hydrolysis activity"/>
    <property type="evidence" value="ECO:0007669"/>
    <property type="project" value="InterPro"/>
</dbReference>
<dbReference type="Proteomes" id="UP000242705">
    <property type="component" value="Unassembled WGS sequence"/>
</dbReference>
<dbReference type="InterPro" id="IPR051396">
    <property type="entry name" value="Bact_Antivir_Def_Nuclease"/>
</dbReference>
<dbReference type="SUPFAM" id="SSF52540">
    <property type="entry name" value="P-loop containing nucleoside triphosphate hydrolases"/>
    <property type="match status" value="1"/>
</dbReference>
<evidence type="ECO:0000313" key="3">
    <source>
        <dbReference type="Proteomes" id="UP000242705"/>
    </source>
</evidence>
<reference evidence="2 3" key="1">
    <citation type="journal article" date="2014" name="BMC Genomics">
        <title>Comparison of environmental and isolate Sulfobacillus genomes reveals diverse carbon, sulfur, nitrogen, and hydrogen metabolisms.</title>
        <authorList>
            <person name="Justice N.B."/>
            <person name="Norman A."/>
            <person name="Brown C.T."/>
            <person name="Singh A."/>
            <person name="Thomas B.C."/>
            <person name="Banfield J.F."/>
        </authorList>
    </citation>
    <scope>NUCLEOTIDE SEQUENCE [LARGE SCALE GENOMIC DNA]</scope>
    <source>
        <strain evidence="2">AMDSBA5</strain>
    </source>
</reference>
<protein>
    <recommendedName>
        <fullName evidence="1">ATPase AAA-type core domain-containing protein</fullName>
    </recommendedName>
</protein>
<evidence type="ECO:0000259" key="1">
    <source>
        <dbReference type="Pfam" id="PF13304"/>
    </source>
</evidence>
<dbReference type="CDD" id="cd00267">
    <property type="entry name" value="ABC_ATPase"/>
    <property type="match status" value="1"/>
</dbReference>
<dbReference type="Pfam" id="PF13304">
    <property type="entry name" value="AAA_21"/>
    <property type="match status" value="1"/>
</dbReference>
<dbReference type="PANTHER" id="PTHR43581:SF2">
    <property type="entry name" value="EXCINUCLEASE ATPASE SUBUNIT"/>
    <property type="match status" value="1"/>
</dbReference>
<evidence type="ECO:0000313" key="2">
    <source>
        <dbReference type="EMBL" id="PSR25422.1"/>
    </source>
</evidence>
<accession>A0A2T2WT94</accession>
<dbReference type="InterPro" id="IPR003959">
    <property type="entry name" value="ATPase_AAA_core"/>
</dbReference>
<sequence length="505" mass="57425">MPGVTVVTGINNVGKTRLLQLLSQIHQSWERPPIKFNRLSIEYTDETVSSSLVINEYENPVGVYRRMVEGQIVKELVAEKNGGIIRIRLSPNSFLQDPKVLKQFTAQHDDEMDRVMSSFIFVPAQRIISGSASITRELTPNPSGSNMAQLLLTLRNDMDERFDVLRSIIKKMFPEIDDILTLITGANQTKIIIQDRFSGQRVGINDCGTGVAQMMHLLALILFSPPGRLFLIDEPHVYLHASAERALAEVIRTHPEHHYVIATHSPVLIDALQPDRIWLVTRDARGSMITPLFALGFEERRYVFRLLGWKPSQFAWADRILFVEGDSDDTVWQAWFRLWGWDNPSVRCAVVSLDGAGLTRPLASVIDELSSWLLVPMRVVLDGDQRGTIQSPYVDFLPEVEIENLLIRDVRAVRDVLLVTNPDIDENRRPSLMNEWTEEVIQQFLTEHKDKKGSKKLIDLANHWGVHYRKTVHNPLIAEHMDPTLITDVQEVVRSFILGTEHATG</sequence>